<sequence length="84" mass="9860">MQHSYRRQAAYFQFDVHTCVANAWLAECAYFHALRGHVDNIIHPGAPDQSGMRCPFCRPGWRPRLFADLDLPDFVQQPIHRDHR</sequence>
<protein>
    <submittedName>
        <fullName evidence="1">Uncharacterized protein</fullName>
    </submittedName>
</protein>
<name>A0ABV9VV94_9ACTN</name>
<accession>A0ABV9VV94</accession>
<comment type="caution">
    <text evidence="1">The sequence shown here is derived from an EMBL/GenBank/DDBJ whole genome shotgun (WGS) entry which is preliminary data.</text>
</comment>
<dbReference type="EMBL" id="JBHSIU010000012">
    <property type="protein sequence ID" value="MFC4998546.1"/>
    <property type="molecule type" value="Genomic_DNA"/>
</dbReference>
<dbReference type="RefSeq" id="WP_380114802.1">
    <property type="nucleotide sequence ID" value="NZ_JBHSIU010000012.1"/>
</dbReference>
<dbReference type="Proteomes" id="UP001595912">
    <property type="component" value="Unassembled WGS sequence"/>
</dbReference>
<evidence type="ECO:0000313" key="1">
    <source>
        <dbReference type="EMBL" id="MFC4998546.1"/>
    </source>
</evidence>
<reference evidence="2" key="1">
    <citation type="journal article" date="2019" name="Int. J. Syst. Evol. Microbiol.">
        <title>The Global Catalogue of Microorganisms (GCM) 10K type strain sequencing project: providing services to taxonomists for standard genome sequencing and annotation.</title>
        <authorList>
            <consortium name="The Broad Institute Genomics Platform"/>
            <consortium name="The Broad Institute Genome Sequencing Center for Infectious Disease"/>
            <person name="Wu L."/>
            <person name="Ma J."/>
        </authorList>
    </citation>
    <scope>NUCLEOTIDE SEQUENCE [LARGE SCALE GENOMIC DNA]</scope>
    <source>
        <strain evidence="2">CGMCC 4.7152</strain>
    </source>
</reference>
<organism evidence="1 2">
    <name type="scientific">Dactylosporangium cerinum</name>
    <dbReference type="NCBI Taxonomy" id="1434730"/>
    <lineage>
        <taxon>Bacteria</taxon>
        <taxon>Bacillati</taxon>
        <taxon>Actinomycetota</taxon>
        <taxon>Actinomycetes</taxon>
        <taxon>Micromonosporales</taxon>
        <taxon>Micromonosporaceae</taxon>
        <taxon>Dactylosporangium</taxon>
    </lineage>
</organism>
<keyword evidence="2" id="KW-1185">Reference proteome</keyword>
<proteinExistence type="predicted"/>
<evidence type="ECO:0000313" key="2">
    <source>
        <dbReference type="Proteomes" id="UP001595912"/>
    </source>
</evidence>
<gene>
    <name evidence="1" type="ORF">ACFPIJ_11955</name>
</gene>